<dbReference type="AlphaFoldDB" id="A0A6P8YH31"/>
<dbReference type="PROSITE" id="PS50041">
    <property type="entry name" value="C_TYPE_LECTIN_2"/>
    <property type="match status" value="1"/>
</dbReference>
<dbReference type="CDD" id="cd00037">
    <property type="entry name" value="CLECT"/>
    <property type="match status" value="1"/>
</dbReference>
<dbReference type="PANTHER" id="PTHR45710:SF26">
    <property type="entry name" value="RH26557P"/>
    <property type="match status" value="1"/>
</dbReference>
<dbReference type="InterPro" id="IPR050828">
    <property type="entry name" value="C-type_lectin/matrix_domain"/>
</dbReference>
<sequence length="364" mass="40752">MRAVMLHQALRRCLAVAVLLAALGPIKKAGGQRASGQPVLRPSDVAGITVEGMLEEGGRVRRQYSCPARFIRMGNSCYFLSKTMASWHDAHFRCRAKGAQLAVFEKRSENAHMRKHLMREEMAPLARWIGGIYQQEKRFWMWGSSGLPIGYKAFPRRMVTQDWAWHCIAMDPTAAFHWRPASCLHVKHYICETPLRRTRTRVQDAGTKQHKGPRRKDGDVLVDKVSRGGDQRLPAAPPKSDTNSTSASAATPGPGPGPGPRRLDERRPMAANRTRVGAVHRYNHAYRPRAPGPPPGPRQPGGPRYRRPWPQRPVDLADIYPALRDPQAAKRARGGPRRPQQKNKSFLFCIKCLTFISLEGAGAF</sequence>
<feature type="domain" description="C-type lectin" evidence="3">
    <location>
        <begin position="73"/>
        <end position="192"/>
    </location>
</feature>
<keyword evidence="2" id="KW-0732">Signal</keyword>
<feature type="region of interest" description="Disordered" evidence="1">
    <location>
        <begin position="198"/>
        <end position="311"/>
    </location>
</feature>
<dbReference type="OrthoDB" id="6133475at2759"/>
<feature type="chain" id="PRO_5028460400" evidence="2">
    <location>
        <begin position="32"/>
        <end position="364"/>
    </location>
</feature>
<evidence type="ECO:0000256" key="1">
    <source>
        <dbReference type="SAM" id="MobiDB-lite"/>
    </source>
</evidence>
<reference evidence="5" key="1">
    <citation type="submission" date="2025-08" db="UniProtKB">
        <authorList>
            <consortium name="RefSeq"/>
        </authorList>
    </citation>
    <scope>IDENTIFICATION</scope>
    <source>
        <tissue evidence="5">Total insect</tissue>
    </source>
</reference>
<dbReference type="SUPFAM" id="SSF56436">
    <property type="entry name" value="C-type lectin-like"/>
    <property type="match status" value="1"/>
</dbReference>
<feature type="compositionally biased region" description="Pro residues" evidence="1">
    <location>
        <begin position="290"/>
        <end position="300"/>
    </location>
</feature>
<dbReference type="RefSeq" id="XP_034239058.1">
    <property type="nucleotide sequence ID" value="XM_034383167.1"/>
</dbReference>
<proteinExistence type="predicted"/>
<name>A0A6P8YH31_THRPL</name>
<gene>
    <name evidence="5" type="primary">LOC117643981</name>
</gene>
<feature type="compositionally biased region" description="Basic and acidic residues" evidence="1">
    <location>
        <begin position="215"/>
        <end position="230"/>
    </location>
</feature>
<dbReference type="InParanoid" id="A0A6P8YH31"/>
<dbReference type="Gene3D" id="3.10.100.10">
    <property type="entry name" value="Mannose-Binding Protein A, subunit A"/>
    <property type="match status" value="1"/>
</dbReference>
<keyword evidence="4" id="KW-1185">Reference proteome</keyword>
<organism evidence="5">
    <name type="scientific">Thrips palmi</name>
    <name type="common">Melon thrips</name>
    <dbReference type="NCBI Taxonomy" id="161013"/>
    <lineage>
        <taxon>Eukaryota</taxon>
        <taxon>Metazoa</taxon>
        <taxon>Ecdysozoa</taxon>
        <taxon>Arthropoda</taxon>
        <taxon>Hexapoda</taxon>
        <taxon>Insecta</taxon>
        <taxon>Pterygota</taxon>
        <taxon>Neoptera</taxon>
        <taxon>Paraneoptera</taxon>
        <taxon>Thysanoptera</taxon>
        <taxon>Terebrantia</taxon>
        <taxon>Thripoidea</taxon>
        <taxon>Thripidae</taxon>
        <taxon>Thrips</taxon>
    </lineage>
</organism>
<dbReference type="InterPro" id="IPR016187">
    <property type="entry name" value="CTDL_fold"/>
</dbReference>
<evidence type="ECO:0000313" key="5">
    <source>
        <dbReference type="RefSeq" id="XP_034239058.1"/>
    </source>
</evidence>
<dbReference type="Pfam" id="PF00059">
    <property type="entry name" value="Lectin_C"/>
    <property type="match status" value="1"/>
</dbReference>
<accession>A0A6P8YH31</accession>
<evidence type="ECO:0000256" key="2">
    <source>
        <dbReference type="SAM" id="SignalP"/>
    </source>
</evidence>
<dbReference type="SMART" id="SM00034">
    <property type="entry name" value="CLECT"/>
    <property type="match status" value="1"/>
</dbReference>
<feature type="compositionally biased region" description="Low complexity" evidence="1">
    <location>
        <begin position="242"/>
        <end position="252"/>
    </location>
</feature>
<feature type="signal peptide" evidence="2">
    <location>
        <begin position="1"/>
        <end position="31"/>
    </location>
</feature>
<dbReference type="InterPro" id="IPR001304">
    <property type="entry name" value="C-type_lectin-like"/>
</dbReference>
<dbReference type="KEGG" id="tpal:117643981"/>
<protein>
    <submittedName>
        <fullName evidence="5">Uncharacterized protein LOC117643981</fullName>
    </submittedName>
</protein>
<dbReference type="InterPro" id="IPR016186">
    <property type="entry name" value="C-type_lectin-like/link_sf"/>
</dbReference>
<evidence type="ECO:0000259" key="3">
    <source>
        <dbReference type="PROSITE" id="PS50041"/>
    </source>
</evidence>
<dbReference type="GeneID" id="117643981"/>
<dbReference type="PANTHER" id="PTHR45710">
    <property type="entry name" value="C-TYPE LECTIN DOMAIN-CONTAINING PROTEIN 180"/>
    <property type="match status" value="1"/>
</dbReference>
<dbReference type="Proteomes" id="UP000515158">
    <property type="component" value="Unplaced"/>
</dbReference>
<evidence type="ECO:0000313" key="4">
    <source>
        <dbReference type="Proteomes" id="UP000515158"/>
    </source>
</evidence>